<dbReference type="eggNOG" id="ENOG50344J6">
    <property type="taxonomic scope" value="Bacteria"/>
</dbReference>
<name>E0IFK9_9BACL</name>
<reference evidence="1 2" key="1">
    <citation type="submission" date="2010-07" db="EMBL/GenBank/DDBJ databases">
        <title>The draft genome of Paenibacillus curdlanolyticus YK9.</title>
        <authorList>
            <consortium name="US DOE Joint Genome Institute (JGI-PGF)"/>
            <person name="Lucas S."/>
            <person name="Copeland A."/>
            <person name="Lapidus A."/>
            <person name="Cheng J.-F."/>
            <person name="Bruce D."/>
            <person name="Goodwin L."/>
            <person name="Pitluck S."/>
            <person name="Land M.L."/>
            <person name="Hauser L."/>
            <person name="Chang Y.-J."/>
            <person name="Jeffries C."/>
            <person name="Anderson I.J."/>
            <person name="Johnson E."/>
            <person name="Loganathan U."/>
            <person name="Mulhopadhyay B."/>
            <person name="Kyrpides N."/>
            <person name="Woyke T.J."/>
        </authorList>
    </citation>
    <scope>NUCLEOTIDE SEQUENCE [LARGE SCALE GENOMIC DNA]</scope>
    <source>
        <strain evidence="1 2">YK9</strain>
    </source>
</reference>
<evidence type="ECO:0000313" key="2">
    <source>
        <dbReference type="Proteomes" id="UP000005387"/>
    </source>
</evidence>
<protein>
    <submittedName>
        <fullName evidence="1">Uncharacterized protein</fullName>
    </submittedName>
</protein>
<gene>
    <name evidence="1" type="ORF">PaecuDRAFT_4469</name>
</gene>
<keyword evidence="2" id="KW-1185">Reference proteome</keyword>
<dbReference type="EMBL" id="AEDD01000014">
    <property type="protein sequence ID" value="EFM08675.1"/>
    <property type="molecule type" value="Genomic_DNA"/>
</dbReference>
<dbReference type="STRING" id="717606.PaecuDRAFT_4469"/>
<dbReference type="Proteomes" id="UP000005387">
    <property type="component" value="Unassembled WGS sequence"/>
</dbReference>
<proteinExistence type="predicted"/>
<sequence length="206" mass="23913">MGKLNVTIDLTKHNFGRIDFTEARIIDFFCSYNLPSSLEFKVWGATLLLEPRWNHVEKLDSSLPTDTDMYVAGNGTLRIDHLVGGTMEVYVYDHIKKPGQTDTAKNCDGSELRLRREWPFEKTDRLDEYLWECVIQWPYGFCILNLFSEDGKVTFQFDTEDMVPANDYIMNPKLYGFNDKNIKGYSKGSINPLKRLWGIFRGKSNK</sequence>
<accession>E0IFK9</accession>
<dbReference type="AlphaFoldDB" id="E0IFK9"/>
<evidence type="ECO:0000313" key="1">
    <source>
        <dbReference type="EMBL" id="EFM08675.1"/>
    </source>
</evidence>
<organism evidence="1 2">
    <name type="scientific">Paenibacillus curdlanolyticus YK9</name>
    <dbReference type="NCBI Taxonomy" id="717606"/>
    <lineage>
        <taxon>Bacteria</taxon>
        <taxon>Bacillati</taxon>
        <taxon>Bacillota</taxon>
        <taxon>Bacilli</taxon>
        <taxon>Bacillales</taxon>
        <taxon>Paenibacillaceae</taxon>
        <taxon>Paenibacillus</taxon>
    </lineage>
</organism>
<dbReference type="RefSeq" id="WP_006040452.1">
    <property type="nucleotide sequence ID" value="NZ_AEDD01000014.1"/>
</dbReference>